<evidence type="ECO:0000259" key="1">
    <source>
        <dbReference type="Pfam" id="PF10551"/>
    </source>
</evidence>
<feature type="domain" description="MULE transposase" evidence="1">
    <location>
        <begin position="198"/>
        <end position="292"/>
    </location>
</feature>
<dbReference type="PANTHER" id="PTHR31973">
    <property type="entry name" value="POLYPROTEIN, PUTATIVE-RELATED"/>
    <property type="match status" value="1"/>
</dbReference>
<accession>A0A061E8I1</accession>
<dbReference type="Proteomes" id="UP000026915">
    <property type="component" value="Chromosome 2"/>
</dbReference>
<dbReference type="eggNOG" id="ENOG502RJNC">
    <property type="taxonomic scope" value="Eukaryota"/>
</dbReference>
<dbReference type="AlphaFoldDB" id="A0A061E8I1"/>
<proteinExistence type="predicted"/>
<evidence type="ECO:0000313" key="2">
    <source>
        <dbReference type="EMBL" id="EOY00963.1"/>
    </source>
</evidence>
<protein>
    <recommendedName>
        <fullName evidence="1">MULE transposase domain-containing protein</fullName>
    </recommendedName>
</protein>
<reference evidence="2 3" key="1">
    <citation type="journal article" date="2013" name="Genome Biol.">
        <title>The genome sequence of the most widely cultivated cacao type and its use to identify candidate genes regulating pod color.</title>
        <authorList>
            <person name="Motamayor J.C."/>
            <person name="Mockaitis K."/>
            <person name="Schmutz J."/>
            <person name="Haiminen N."/>
            <person name="Iii D.L."/>
            <person name="Cornejo O."/>
            <person name="Findley S.D."/>
            <person name="Zheng P."/>
            <person name="Utro F."/>
            <person name="Royaert S."/>
            <person name="Saski C."/>
            <person name="Jenkins J."/>
            <person name="Podicheti R."/>
            <person name="Zhao M."/>
            <person name="Scheffler B.E."/>
            <person name="Stack J.C."/>
            <person name="Feltus F.A."/>
            <person name="Mustiga G.M."/>
            <person name="Amores F."/>
            <person name="Phillips W."/>
            <person name="Marelli J.P."/>
            <person name="May G.D."/>
            <person name="Shapiro H."/>
            <person name="Ma J."/>
            <person name="Bustamante C.D."/>
            <person name="Schnell R.J."/>
            <person name="Main D."/>
            <person name="Gilbert D."/>
            <person name="Parida L."/>
            <person name="Kuhn D.N."/>
        </authorList>
    </citation>
    <scope>NUCLEOTIDE SEQUENCE [LARGE SCALE GENOMIC DNA]</scope>
    <source>
        <strain evidence="3">cv. Matina 1-6</strain>
    </source>
</reference>
<gene>
    <name evidence="2" type="ORF">TCM_010864</name>
</gene>
<name>A0A061E8I1_THECC</name>
<keyword evidence="3" id="KW-1185">Reference proteome</keyword>
<dbReference type="InParanoid" id="A0A061E8I1"/>
<dbReference type="InterPro" id="IPR018289">
    <property type="entry name" value="MULE_transposase_dom"/>
</dbReference>
<dbReference type="HOGENOM" id="CLU_632248_0_0_1"/>
<dbReference type="Gramene" id="EOY00963">
    <property type="protein sequence ID" value="EOY00963"/>
    <property type="gene ID" value="TCM_010864"/>
</dbReference>
<organism evidence="2 3">
    <name type="scientific">Theobroma cacao</name>
    <name type="common">Cacao</name>
    <name type="synonym">Cocoa</name>
    <dbReference type="NCBI Taxonomy" id="3641"/>
    <lineage>
        <taxon>Eukaryota</taxon>
        <taxon>Viridiplantae</taxon>
        <taxon>Streptophyta</taxon>
        <taxon>Embryophyta</taxon>
        <taxon>Tracheophyta</taxon>
        <taxon>Spermatophyta</taxon>
        <taxon>Magnoliopsida</taxon>
        <taxon>eudicotyledons</taxon>
        <taxon>Gunneridae</taxon>
        <taxon>Pentapetalae</taxon>
        <taxon>rosids</taxon>
        <taxon>malvids</taxon>
        <taxon>Malvales</taxon>
        <taxon>Malvaceae</taxon>
        <taxon>Byttnerioideae</taxon>
        <taxon>Theobroma</taxon>
    </lineage>
</organism>
<dbReference type="Pfam" id="PF10551">
    <property type="entry name" value="MULE"/>
    <property type="match status" value="1"/>
</dbReference>
<dbReference type="PANTHER" id="PTHR31973:SF195">
    <property type="entry name" value="MUDR FAMILY TRANSPOSASE"/>
    <property type="match status" value="1"/>
</dbReference>
<dbReference type="STRING" id="3641.A0A061E8I1"/>
<evidence type="ECO:0000313" key="3">
    <source>
        <dbReference type="Proteomes" id="UP000026915"/>
    </source>
</evidence>
<sequence length="434" mass="49812">MREYLLGIESLDIRVCDWILGIITCLFGISDLPNVKLMITYGGHWVDDTYKGECASNEVLSTLQQTQLSLKNALGPLSLANGIVMIVSDNDASDQIEDDVEEDDMADRNNELRYDCENDYFCGMKIVQRTTGLSRPTFLIAIMQIVAELKRALSTLAQKEHFEFRVKNSCHACFEVGCKDKALFGSCIRGFSVVMQLVVAIDATHLKDRLKGILFVAVCKDANEQIYPLAFGIGHFEDEESWSWFLNQLHRAIGYPENAMFISDQHLGIKNAIEKVYKDAHHGLCNYHLGKNVKNRFKCEDVVAIFTMAANCYKVTDFDRHMNKLKQLCKPAYDNFMRLGLKRWAGARSLVRRYKLMTSNTAECINSCLRHARKMPITVLIECIKGMFQRWFHDRHHEALNLTTLFSPWATDLLNRRFNEACHFFIQAIDRVEF</sequence>
<dbReference type="EMBL" id="CM001880">
    <property type="protein sequence ID" value="EOY00963.1"/>
    <property type="molecule type" value="Genomic_DNA"/>
</dbReference>